<dbReference type="AlphaFoldDB" id="M4VBJ2"/>
<organism evidence="3 4">
    <name type="scientific">Pseudobdellovibrio exovorus JSS</name>
    <dbReference type="NCBI Taxonomy" id="1184267"/>
    <lineage>
        <taxon>Bacteria</taxon>
        <taxon>Pseudomonadati</taxon>
        <taxon>Bdellovibrionota</taxon>
        <taxon>Bdellovibrionia</taxon>
        <taxon>Bdellovibrionales</taxon>
        <taxon>Pseudobdellovibrionaceae</taxon>
        <taxon>Pseudobdellovibrio</taxon>
    </lineage>
</organism>
<dbReference type="Gene3D" id="2.30.30.40">
    <property type="entry name" value="SH3 Domains"/>
    <property type="match status" value="1"/>
</dbReference>
<evidence type="ECO:0000256" key="1">
    <source>
        <dbReference type="SAM" id="MobiDB-lite"/>
    </source>
</evidence>
<dbReference type="OrthoDB" id="5409140at2"/>
<feature type="compositionally biased region" description="Polar residues" evidence="1">
    <location>
        <begin position="8"/>
        <end position="25"/>
    </location>
</feature>
<evidence type="ECO:0000256" key="2">
    <source>
        <dbReference type="SAM" id="Phobius"/>
    </source>
</evidence>
<dbReference type="Gene3D" id="1.25.40.10">
    <property type="entry name" value="Tetratricopeptide repeat domain"/>
    <property type="match status" value="1"/>
</dbReference>
<feature type="transmembrane region" description="Helical" evidence="2">
    <location>
        <begin position="165"/>
        <end position="182"/>
    </location>
</feature>
<dbReference type="HOGENOM" id="CLU_945475_0_0_7"/>
<reference evidence="3 4" key="1">
    <citation type="journal article" date="2013" name="ISME J.">
        <title>By their genes ye shall know them: genomic signatures of predatory bacteria.</title>
        <authorList>
            <person name="Pasternak Z."/>
            <person name="Pietrokovski S."/>
            <person name="Rotem O."/>
            <person name="Gophna U."/>
            <person name="Lurie-Weinberger M.N."/>
            <person name="Jurkevitch E."/>
        </authorList>
    </citation>
    <scope>NUCLEOTIDE SEQUENCE [LARGE SCALE GENOMIC DNA]</scope>
    <source>
        <strain evidence="3 4">JSS</strain>
    </source>
</reference>
<dbReference type="eggNOG" id="COG0457">
    <property type="taxonomic scope" value="Bacteria"/>
</dbReference>
<keyword evidence="2" id="KW-0472">Membrane</keyword>
<keyword evidence="2" id="KW-1133">Transmembrane helix</keyword>
<dbReference type="Proteomes" id="UP000012040">
    <property type="component" value="Chromosome"/>
</dbReference>
<feature type="region of interest" description="Disordered" evidence="1">
    <location>
        <begin position="1"/>
        <end position="45"/>
    </location>
</feature>
<gene>
    <name evidence="3" type="ORF">A11Q_2362</name>
</gene>
<dbReference type="STRING" id="1184267.A11Q_2362"/>
<dbReference type="InterPro" id="IPR011990">
    <property type="entry name" value="TPR-like_helical_dom_sf"/>
</dbReference>
<feature type="compositionally biased region" description="Polar residues" evidence="1">
    <location>
        <begin position="34"/>
        <end position="45"/>
    </location>
</feature>
<dbReference type="EMBL" id="CP003537">
    <property type="protein sequence ID" value="AGH96578.1"/>
    <property type="molecule type" value="Genomic_DNA"/>
</dbReference>
<dbReference type="KEGG" id="bex:A11Q_2362"/>
<name>M4VBJ2_9BACT</name>
<protein>
    <submittedName>
        <fullName evidence="3">TPR domain-containing protein</fullName>
    </submittedName>
</protein>
<feature type="transmembrane region" description="Helical" evidence="2">
    <location>
        <begin position="203"/>
        <end position="223"/>
    </location>
</feature>
<keyword evidence="4" id="KW-1185">Reference proteome</keyword>
<dbReference type="RefSeq" id="WP_015471068.1">
    <property type="nucleotide sequence ID" value="NC_020813.1"/>
</dbReference>
<sequence>MPQENDTDVTTAETLPSEVLSSTDVAVSAVPDSEPTSDTQIQNSHTLPPATFEQALAFQQQKDWGKSLEAYQQLLDQSRTQDRSTLSDTQASVIYHNMSAIAFEQNDLLKAYVWSKKAVTLNPSNSLAKTAFEHYATQFQVPHIAKNASGFENFKKTAGLVPVDLWFVLSSLFVLLSFFLFFKKQLADRRSVLEGLYTRAAKWPIIMSIAAAVIFSSITWLTYADSKIPRAIVMTDSAPVQTAAGDNKPVIFAAPAGFEVEVLQKQDGYYQVRSAGAFSGWMRQSDLELLSLIF</sequence>
<dbReference type="PATRIC" id="fig|1184267.3.peg.2395"/>
<accession>M4VBJ2</accession>
<evidence type="ECO:0000313" key="3">
    <source>
        <dbReference type="EMBL" id="AGH96578.1"/>
    </source>
</evidence>
<proteinExistence type="predicted"/>
<evidence type="ECO:0000313" key="4">
    <source>
        <dbReference type="Proteomes" id="UP000012040"/>
    </source>
</evidence>
<dbReference type="SUPFAM" id="SSF48452">
    <property type="entry name" value="TPR-like"/>
    <property type="match status" value="1"/>
</dbReference>
<keyword evidence="2" id="KW-0812">Transmembrane</keyword>